<accession>A0A396IAB4</accession>
<evidence type="ECO:0000259" key="2">
    <source>
        <dbReference type="Pfam" id="PF07127"/>
    </source>
</evidence>
<dbReference type="GO" id="GO:0046872">
    <property type="term" value="F:metal ion binding"/>
    <property type="evidence" value="ECO:0007669"/>
    <property type="project" value="InterPro"/>
</dbReference>
<reference evidence="4" key="1">
    <citation type="journal article" date="2018" name="Nat. Plants">
        <title>Whole-genome landscape of Medicago truncatula symbiotic genes.</title>
        <authorList>
            <person name="Pecrix Y."/>
            <person name="Staton S.E."/>
            <person name="Sallet E."/>
            <person name="Lelandais-Briere C."/>
            <person name="Moreau S."/>
            <person name="Carrere S."/>
            <person name="Blein T."/>
            <person name="Jardinaud M.F."/>
            <person name="Latrasse D."/>
            <person name="Zouine M."/>
            <person name="Zahm M."/>
            <person name="Kreplak J."/>
            <person name="Mayjonade B."/>
            <person name="Satge C."/>
            <person name="Perez M."/>
            <person name="Cauet S."/>
            <person name="Marande W."/>
            <person name="Chantry-Darmon C."/>
            <person name="Lopez-Roques C."/>
            <person name="Bouchez O."/>
            <person name="Berard A."/>
            <person name="Debelle F."/>
            <person name="Munos S."/>
            <person name="Bendahmane A."/>
            <person name="Berges H."/>
            <person name="Niebel A."/>
            <person name="Buitink J."/>
            <person name="Frugier F."/>
            <person name="Benhamed M."/>
            <person name="Crespi M."/>
            <person name="Gouzy J."/>
            <person name="Gamas P."/>
        </authorList>
    </citation>
    <scope>NUCLEOTIDE SEQUENCE [LARGE SCALE GENOMIC DNA]</scope>
    <source>
        <strain evidence="4">cv. Jemalong A17</strain>
    </source>
</reference>
<feature type="chain" id="PRO_5017176496" evidence="1">
    <location>
        <begin position="25"/>
        <end position="57"/>
    </location>
</feature>
<feature type="domain" description="Late nodulin" evidence="2">
    <location>
        <begin position="1"/>
        <end position="52"/>
    </location>
</feature>
<evidence type="ECO:0000256" key="1">
    <source>
        <dbReference type="SAM" id="SignalP"/>
    </source>
</evidence>
<organism evidence="3 4">
    <name type="scientific">Medicago truncatula</name>
    <name type="common">Barrel medic</name>
    <name type="synonym">Medicago tribuloides</name>
    <dbReference type="NCBI Taxonomy" id="3880"/>
    <lineage>
        <taxon>Eukaryota</taxon>
        <taxon>Viridiplantae</taxon>
        <taxon>Streptophyta</taxon>
        <taxon>Embryophyta</taxon>
        <taxon>Tracheophyta</taxon>
        <taxon>Spermatophyta</taxon>
        <taxon>Magnoliopsida</taxon>
        <taxon>eudicotyledons</taxon>
        <taxon>Gunneridae</taxon>
        <taxon>Pentapetalae</taxon>
        <taxon>rosids</taxon>
        <taxon>fabids</taxon>
        <taxon>Fabales</taxon>
        <taxon>Fabaceae</taxon>
        <taxon>Papilionoideae</taxon>
        <taxon>50 kb inversion clade</taxon>
        <taxon>NPAAA clade</taxon>
        <taxon>Hologalegina</taxon>
        <taxon>IRL clade</taxon>
        <taxon>Trifolieae</taxon>
        <taxon>Medicago</taxon>
    </lineage>
</organism>
<name>A0A396IAB4_MEDTR</name>
<dbReference type="Pfam" id="PF07127">
    <property type="entry name" value="Nodulin_late"/>
    <property type="match status" value="1"/>
</dbReference>
<gene>
    <name evidence="3" type="ORF">MtrunA17_Chr4g0018011</name>
</gene>
<dbReference type="InterPro" id="IPR009810">
    <property type="entry name" value="Nodulin_late_dom"/>
</dbReference>
<dbReference type="EMBL" id="PSQE01000004">
    <property type="protein sequence ID" value="RHN59787.1"/>
    <property type="molecule type" value="Genomic_DNA"/>
</dbReference>
<dbReference type="Gramene" id="rna21935">
    <property type="protein sequence ID" value="RHN59787.1"/>
    <property type="gene ID" value="gene21935"/>
</dbReference>
<comment type="caution">
    <text evidence="3">The sequence shown here is derived from an EMBL/GenBank/DDBJ whole genome shotgun (WGS) entry which is preliminary data.</text>
</comment>
<evidence type="ECO:0000313" key="4">
    <source>
        <dbReference type="Proteomes" id="UP000265566"/>
    </source>
</evidence>
<sequence length="57" mass="6677">MAKIIKFLYNTILFVCLFLHVTYGDRECVTSADCQKKYHGNQHLSKCRYGHCVSYTK</sequence>
<protein>
    <submittedName>
        <fullName evidence="3">Putative Late nodulin</fullName>
    </submittedName>
</protein>
<keyword evidence="1" id="KW-0732">Signal</keyword>
<feature type="signal peptide" evidence="1">
    <location>
        <begin position="1"/>
        <end position="24"/>
    </location>
</feature>
<evidence type="ECO:0000313" key="3">
    <source>
        <dbReference type="EMBL" id="RHN59787.1"/>
    </source>
</evidence>
<dbReference type="Proteomes" id="UP000265566">
    <property type="component" value="Chromosome 4"/>
</dbReference>
<dbReference type="AlphaFoldDB" id="A0A396IAB4"/>
<proteinExistence type="predicted"/>